<protein>
    <submittedName>
        <fullName evidence="2">Uncharacterized protein</fullName>
    </submittedName>
</protein>
<dbReference type="EMBL" id="LSMT01000689">
    <property type="protein sequence ID" value="PFX15078.1"/>
    <property type="molecule type" value="Genomic_DNA"/>
</dbReference>
<gene>
    <name evidence="2" type="ORF">AWC38_SpisGene20726</name>
</gene>
<reference evidence="3" key="1">
    <citation type="journal article" date="2017" name="bioRxiv">
        <title>Comparative analysis of the genomes of Stylophora pistillata and Acropora digitifera provides evidence for extensive differences between species of corals.</title>
        <authorList>
            <person name="Voolstra C.R."/>
            <person name="Li Y."/>
            <person name="Liew Y.J."/>
            <person name="Baumgarten S."/>
            <person name="Zoccola D."/>
            <person name="Flot J.-F."/>
            <person name="Tambutte S."/>
            <person name="Allemand D."/>
            <person name="Aranda M."/>
        </authorList>
    </citation>
    <scope>NUCLEOTIDE SEQUENCE [LARGE SCALE GENOMIC DNA]</scope>
</reference>
<dbReference type="AlphaFoldDB" id="A0A2B4RFC3"/>
<dbReference type="Proteomes" id="UP000225706">
    <property type="component" value="Unassembled WGS sequence"/>
</dbReference>
<accession>A0A2B4RFC3</accession>
<name>A0A2B4RFC3_STYPI</name>
<keyword evidence="3" id="KW-1185">Reference proteome</keyword>
<comment type="caution">
    <text evidence="2">The sequence shown here is derived from an EMBL/GenBank/DDBJ whole genome shotgun (WGS) entry which is preliminary data.</text>
</comment>
<sequence>MLHFESATDAAIRAQKRKNQEDLGERKRKHHSPPTASVEFDKENLMQEVRNKKDGEKVKLQAGEYTIGELVVPKKYKKIVMNRDGTLKEVEFTVSGRKIPLTEIRKREVDKFEKLGIVQGHTNEEYGQMSDDQITERLKSLYDPAFYYSSAEMKARGYDDMDVPALVEKPHLYILGRCSAIEVEQLGYVDTRRECLDQLINNLQTSKGVPVVDVMRFFHGDGPEQQFESGEQRGGKNGCVSCSADSRRYRELVYCFRSHHLSLADRCRIVWEGPAGRRKRNGGIKPFKDMTYQS</sequence>
<dbReference type="OrthoDB" id="5980153at2759"/>
<feature type="region of interest" description="Disordered" evidence="1">
    <location>
        <begin position="1"/>
        <end position="39"/>
    </location>
</feature>
<organism evidence="2 3">
    <name type="scientific">Stylophora pistillata</name>
    <name type="common">Smooth cauliflower coral</name>
    <dbReference type="NCBI Taxonomy" id="50429"/>
    <lineage>
        <taxon>Eukaryota</taxon>
        <taxon>Metazoa</taxon>
        <taxon>Cnidaria</taxon>
        <taxon>Anthozoa</taxon>
        <taxon>Hexacorallia</taxon>
        <taxon>Scleractinia</taxon>
        <taxon>Astrocoeniina</taxon>
        <taxon>Pocilloporidae</taxon>
        <taxon>Stylophora</taxon>
    </lineage>
</organism>
<evidence type="ECO:0000313" key="2">
    <source>
        <dbReference type="EMBL" id="PFX15078.1"/>
    </source>
</evidence>
<evidence type="ECO:0000256" key="1">
    <source>
        <dbReference type="SAM" id="MobiDB-lite"/>
    </source>
</evidence>
<proteinExistence type="predicted"/>
<evidence type="ECO:0000313" key="3">
    <source>
        <dbReference type="Proteomes" id="UP000225706"/>
    </source>
</evidence>